<feature type="compositionally biased region" description="Low complexity" evidence="1">
    <location>
        <begin position="448"/>
        <end position="459"/>
    </location>
</feature>
<feature type="compositionally biased region" description="Basic and acidic residues" evidence="1">
    <location>
        <begin position="216"/>
        <end position="233"/>
    </location>
</feature>
<feature type="compositionally biased region" description="Basic and acidic residues" evidence="1">
    <location>
        <begin position="196"/>
        <end position="207"/>
    </location>
</feature>
<feature type="compositionally biased region" description="Polar residues" evidence="1">
    <location>
        <begin position="13"/>
        <end position="28"/>
    </location>
</feature>
<feature type="region of interest" description="Disordered" evidence="1">
    <location>
        <begin position="624"/>
        <end position="669"/>
    </location>
</feature>
<feature type="compositionally biased region" description="Basic and acidic residues" evidence="1">
    <location>
        <begin position="625"/>
        <end position="636"/>
    </location>
</feature>
<dbReference type="GO" id="GO:0003723">
    <property type="term" value="F:RNA binding"/>
    <property type="evidence" value="ECO:0007669"/>
    <property type="project" value="InterPro"/>
</dbReference>
<gene>
    <name evidence="2" type="ORF">SMRZ_LOCUS25211</name>
</gene>
<protein>
    <submittedName>
        <fullName evidence="2">Uncharacterized protein</fullName>
    </submittedName>
</protein>
<organism evidence="2 3">
    <name type="scientific">Schistosoma margrebowiei</name>
    <dbReference type="NCBI Taxonomy" id="48269"/>
    <lineage>
        <taxon>Eukaryota</taxon>
        <taxon>Metazoa</taxon>
        <taxon>Spiralia</taxon>
        <taxon>Lophotrochozoa</taxon>
        <taxon>Platyhelminthes</taxon>
        <taxon>Trematoda</taxon>
        <taxon>Digenea</taxon>
        <taxon>Strigeidida</taxon>
        <taxon>Schistosomatoidea</taxon>
        <taxon>Schistosomatidae</taxon>
        <taxon>Schistosoma</taxon>
    </lineage>
</organism>
<feature type="region of interest" description="Disordered" evidence="1">
    <location>
        <begin position="195"/>
        <end position="234"/>
    </location>
</feature>
<feature type="compositionally biased region" description="Basic and acidic residues" evidence="1">
    <location>
        <begin position="509"/>
        <end position="524"/>
    </location>
</feature>
<dbReference type="SMART" id="SM01233">
    <property type="entry name" value="HABP4_PAI-RBP1"/>
    <property type="match status" value="2"/>
</dbReference>
<dbReference type="PANTHER" id="PTHR12299">
    <property type="entry name" value="HYALURONIC ACID-BINDING PROTEIN 4"/>
    <property type="match status" value="1"/>
</dbReference>
<evidence type="ECO:0000313" key="2">
    <source>
        <dbReference type="EMBL" id="VDP54389.1"/>
    </source>
</evidence>
<feature type="compositionally biased region" description="Gly residues" evidence="1">
    <location>
        <begin position="399"/>
        <end position="415"/>
    </location>
</feature>
<name>A0A183NA86_9TREM</name>
<feature type="compositionally biased region" description="Basic and acidic residues" evidence="1">
    <location>
        <begin position="55"/>
        <end position="76"/>
    </location>
</feature>
<feature type="compositionally biased region" description="Basic and acidic residues" evidence="1">
    <location>
        <begin position="645"/>
        <end position="662"/>
    </location>
</feature>
<keyword evidence="3" id="KW-1185">Reference proteome</keyword>
<evidence type="ECO:0000313" key="3">
    <source>
        <dbReference type="Proteomes" id="UP000277204"/>
    </source>
</evidence>
<sequence>MRVGRGQGPRMAQTETPQDSVNDLNATSFEPRGRGRGRGRAMFGRGRGMPFNSNRDFDNQDGPDRQGPRQYGRRDGNWNAQDDDGQTMPESGDSEQVVRCSDGRNEVEDQSEHATAENEEGVVVNTETPVEEEPKSYTLEEYKAMRQSSKPAVLLNNKGLRKANDGKDVFANMEHQSIDIDFSFADDFGSRRRGGRGFEGRGFDRGRGVTRGAGPRSERGGRGRGQMRSDGRGRGFGRVLPINDHIPPPAIYNDQEFPSLNECCVLLDEDTPFPFLCDDHVDCPLTVCFLVMAGVDHAYQYSVEVKSRFSLFLDDTLNSEDPDILLSKLQSKRSEKTKKDKPHVQQQHVAPAKVDTTTKSEVKVETAAPKEPPPVPPEDVQIASAKGTDESISAFVRGRGSGRGTPRGMRVGRGQGPRMAPTETPQDSWLLTRGPSFEPRGRGRGRGRAMFGRGRGMPFNSNRDFDNQDGPDRQGPRQYGRRDGNWNAQDDDGQTMPESGDSEQVVRCSDGRNEVEDQSEHATAENEEGVVVNTETPVEEEPKSYTLEEYKAMRQSSKPAVLLNNKGLRKANDGKDVFANMVAHRKIQEVHEDTYEVEEKENEPESIDIDFSFADDFGSRRRGGRGFEGRGFDRGRGVTRGAGPRSERGGRGRGQIRSDGRGRGFGRVLPINDHIPPPAIYNDQEFPSLNECCVLLDEDTPFPFLCDDHVDCPLTVCFLVMAGVDHAYQYSVEVKSRFSLFLDDTLNSEDPDILLSKLQSKRSEKTKKDKPHVQQQHVAPAKVDTTTKSEVKVETAAPKGNQMCNISYLSWFSSVENHQRHRAATSAT</sequence>
<dbReference type="STRING" id="48269.A0A183NA86"/>
<feature type="region of interest" description="Disordered" evidence="1">
    <location>
        <begin position="1"/>
        <end position="133"/>
    </location>
</feature>
<feature type="compositionally biased region" description="Basic and acidic residues" evidence="1">
    <location>
        <begin position="101"/>
        <end position="116"/>
    </location>
</feature>
<accession>A0A183NA86</accession>
<dbReference type="Pfam" id="PF04774">
    <property type="entry name" value="HABP4_PAI-RBP1"/>
    <property type="match status" value="2"/>
</dbReference>
<dbReference type="GO" id="GO:0005634">
    <property type="term" value="C:nucleus"/>
    <property type="evidence" value="ECO:0007669"/>
    <property type="project" value="TreeGrafter"/>
</dbReference>
<dbReference type="PANTHER" id="PTHR12299:SF17">
    <property type="entry name" value="AT19571P-RELATED"/>
    <property type="match status" value="1"/>
</dbReference>
<dbReference type="Proteomes" id="UP000277204">
    <property type="component" value="Unassembled WGS sequence"/>
</dbReference>
<feature type="compositionally biased region" description="Basic and acidic residues" evidence="1">
    <location>
        <begin position="463"/>
        <end position="484"/>
    </location>
</feature>
<feature type="region of interest" description="Disordered" evidence="1">
    <location>
        <begin position="332"/>
        <end position="543"/>
    </location>
</feature>
<evidence type="ECO:0000256" key="1">
    <source>
        <dbReference type="SAM" id="MobiDB-lite"/>
    </source>
</evidence>
<feature type="region of interest" description="Disordered" evidence="1">
    <location>
        <begin position="761"/>
        <end position="787"/>
    </location>
</feature>
<dbReference type="EMBL" id="UZAI01021077">
    <property type="protein sequence ID" value="VDP54389.1"/>
    <property type="molecule type" value="Genomic_DNA"/>
</dbReference>
<dbReference type="InterPro" id="IPR039764">
    <property type="entry name" value="HABP4/SERBP1-like"/>
</dbReference>
<dbReference type="InterPro" id="IPR006861">
    <property type="entry name" value="HABP4_PAIRBP1-bd"/>
</dbReference>
<dbReference type="GO" id="GO:0005737">
    <property type="term" value="C:cytoplasm"/>
    <property type="evidence" value="ECO:0007669"/>
    <property type="project" value="TreeGrafter"/>
</dbReference>
<reference evidence="2 3" key="1">
    <citation type="submission" date="2018-11" db="EMBL/GenBank/DDBJ databases">
        <authorList>
            <consortium name="Pathogen Informatics"/>
        </authorList>
    </citation>
    <scope>NUCLEOTIDE SEQUENCE [LARGE SCALE GENOMIC DNA]</scope>
    <source>
        <strain evidence="2 3">Zambia</strain>
    </source>
</reference>
<dbReference type="AlphaFoldDB" id="A0A183NA86"/>
<proteinExistence type="predicted"/>